<reference evidence="3" key="1">
    <citation type="submission" date="2015-07" db="EMBL/GenBank/DDBJ databases">
        <title>Draft Genome Sequence of Oceanobacillus picturae Heshi-B3 that Was Isolated from Fermented Rice Bran with Aging Salted Mackerel, Which Was Named Heshiko as Traditional Fermented Seafood in Japan.</title>
        <authorList>
            <person name="Akuzawa S."/>
            <person name="Nakagawa J."/>
            <person name="Kanekatsu T."/>
            <person name="Kanesaki Y."/>
            <person name="Suzuki T."/>
        </authorList>
    </citation>
    <scope>NUCLEOTIDE SEQUENCE [LARGE SCALE GENOMIC DNA]</scope>
    <source>
        <strain evidence="3">Heshi-B3</strain>
    </source>
</reference>
<organism evidence="2 3">
    <name type="scientific">Oceanobacillus picturae</name>
    <dbReference type="NCBI Taxonomy" id="171693"/>
    <lineage>
        <taxon>Bacteria</taxon>
        <taxon>Bacillati</taxon>
        <taxon>Bacillota</taxon>
        <taxon>Bacilli</taxon>
        <taxon>Bacillales</taxon>
        <taxon>Bacillaceae</taxon>
        <taxon>Oceanobacillus</taxon>
    </lineage>
</organism>
<dbReference type="CDD" id="cd00093">
    <property type="entry name" value="HTH_XRE"/>
    <property type="match status" value="1"/>
</dbReference>
<evidence type="ECO:0000259" key="1">
    <source>
        <dbReference type="PROSITE" id="PS50943"/>
    </source>
</evidence>
<accession>A0A0U9H9G3</accession>
<dbReference type="InterPro" id="IPR001387">
    <property type="entry name" value="Cro/C1-type_HTH"/>
</dbReference>
<evidence type="ECO:0000313" key="3">
    <source>
        <dbReference type="Proteomes" id="UP000052946"/>
    </source>
</evidence>
<evidence type="ECO:0000313" key="2">
    <source>
        <dbReference type="EMBL" id="GAQ18425.1"/>
    </source>
</evidence>
<feature type="domain" description="HTH cro/C1-type" evidence="1">
    <location>
        <begin position="9"/>
        <end position="64"/>
    </location>
</feature>
<gene>
    <name evidence="2" type="ORF">OPHB3_2365</name>
</gene>
<reference evidence="2 3" key="2">
    <citation type="journal article" date="2016" name="Genome Announc.">
        <title>Draft Genome Sequence of Oceanobacillus picturae Heshi-B3, Isolated from Fermented Rice Bran in a Traditional Japanese Seafood Dish.</title>
        <authorList>
            <person name="Akuzawa S."/>
            <person name="Nagaoka J."/>
            <person name="Kanekatsu M."/>
            <person name="Kanesaki Y."/>
            <person name="Suzuki T."/>
        </authorList>
    </citation>
    <scope>NUCLEOTIDE SEQUENCE [LARGE SCALE GENOMIC DNA]</scope>
    <source>
        <strain evidence="2 3">Heshi-B3</strain>
    </source>
</reference>
<name>A0A0U9H9G3_9BACI</name>
<dbReference type="RefSeq" id="WP_058950424.1">
    <property type="nucleotide sequence ID" value="NZ_BBXV01000027.1"/>
</dbReference>
<comment type="caution">
    <text evidence="2">The sequence shown here is derived from an EMBL/GenBank/DDBJ whole genome shotgun (WGS) entry which is preliminary data.</text>
</comment>
<dbReference type="SMART" id="SM00530">
    <property type="entry name" value="HTH_XRE"/>
    <property type="match status" value="1"/>
</dbReference>
<dbReference type="Pfam" id="PF01381">
    <property type="entry name" value="HTH_3"/>
    <property type="match status" value="1"/>
</dbReference>
<dbReference type="Gene3D" id="1.10.260.40">
    <property type="entry name" value="lambda repressor-like DNA-binding domains"/>
    <property type="match status" value="1"/>
</dbReference>
<dbReference type="OrthoDB" id="5190137at2"/>
<dbReference type="Proteomes" id="UP000052946">
    <property type="component" value="Unassembled WGS sequence"/>
</dbReference>
<dbReference type="AlphaFoldDB" id="A0A0U9H9G3"/>
<dbReference type="SUPFAM" id="SSF47413">
    <property type="entry name" value="lambda repressor-like DNA-binding domains"/>
    <property type="match status" value="1"/>
</dbReference>
<protein>
    <submittedName>
        <fullName evidence="2">RapGH repressor</fullName>
    </submittedName>
</protein>
<proteinExistence type="predicted"/>
<dbReference type="InterPro" id="IPR010982">
    <property type="entry name" value="Lambda_DNA-bd_dom_sf"/>
</dbReference>
<dbReference type="PROSITE" id="PS50943">
    <property type="entry name" value="HTH_CROC1"/>
    <property type="match status" value="1"/>
</dbReference>
<dbReference type="GO" id="GO:0003677">
    <property type="term" value="F:DNA binding"/>
    <property type="evidence" value="ECO:0007669"/>
    <property type="project" value="InterPro"/>
</dbReference>
<sequence>MSNQFGEYLKAKRDEKGYTINQLSLYSGISAAQLSRIENGKRGIPKAENIQKLAEALSIPYDEIMRVAGYYKPNNTKQEEDLPELSDKEERDIAKDLEKMINNLSNDDAYSQFDGRAIDEMDKEDRELLIASLENSLRMAKRMAKQKFTPNKYKK</sequence>
<dbReference type="EMBL" id="BBXV01000027">
    <property type="protein sequence ID" value="GAQ18425.1"/>
    <property type="molecule type" value="Genomic_DNA"/>
</dbReference>